<dbReference type="Proteomes" id="UP000183809">
    <property type="component" value="Unassembled WGS sequence"/>
</dbReference>
<dbReference type="OrthoDB" id="5412288at2759"/>
<evidence type="ECO:0000259" key="4">
    <source>
        <dbReference type="Pfam" id="PF10680"/>
    </source>
</evidence>
<dbReference type="AlphaFoldDB" id="A0A1J9QXA1"/>
<dbReference type="GeneID" id="31013989"/>
<dbReference type="SMART" id="SM00384">
    <property type="entry name" value="AT_hook"/>
    <property type="match status" value="2"/>
</dbReference>
<reference evidence="5 6" key="1">
    <citation type="submission" date="2016-10" db="EMBL/GenBank/DDBJ databases">
        <title>Proteomics and genomics reveal pathogen-plant mechanisms compatible with a hemibiotrophic lifestyle of Diplodia corticola.</title>
        <authorList>
            <person name="Fernandes I."/>
            <person name="De Jonge R."/>
            <person name="Van De Peer Y."/>
            <person name="Devreese B."/>
            <person name="Alves A."/>
            <person name="Esteves A.C."/>
        </authorList>
    </citation>
    <scope>NUCLEOTIDE SEQUENCE [LARGE SCALE GENOMIC DNA]</scope>
    <source>
        <strain evidence="5 6">CBS 112549</strain>
    </source>
</reference>
<feature type="compositionally biased region" description="Basic and acidic residues" evidence="3">
    <location>
        <begin position="666"/>
        <end position="691"/>
    </location>
</feature>
<feature type="domain" description="Rrn9" evidence="4">
    <location>
        <begin position="107"/>
        <end position="177"/>
    </location>
</feature>
<sequence>MSLFGGPLPPESPANPRDESPYFRSSSLPLPSSPPPVPDPDNDELVSSVERDPSTDGHAPEAGDDEESGSEYTSSDSESDRPRFHGKWQTYRRYIQEERDLTESLVKLRAEDLSLHLYDVHALKRRLLSEQAARKAENEKTGVADEGDDDDEQWKPGRMWTAWPLEPEQVPRPYERFTILPTIDPDEEHTVRRPGHERQRPIRDIKEILVGLVQKKAREKWDRKEWEDDTEPEAGEAGPASRGSSHEGSMEIDGQAPNRGASASRAATPTGFRREFILDDDKAYEALGPTTRSIVSKLNVVLMAVHERNRSRGRSTTSRKGANTATDTEASRSRSTKRRKKNQSASEGEAKVKRGRGRPPKSASQTPGPDSTPYVTEGEETSASAKKRGRGRPKKWERLPGESYYMVRKRLAQLAADGQLPDAAAGSNPPSRAQTTEPEPDSSRPPTPNNPSASAANLLARPRSDSTSSEDSDDNRPRKPSGGKAPPLKDWRDVLGKASSLGGFSDAVIARATRRCAELFGENATVRTADSGGAVEEPAEETQAEPVVVEDVGEGPSVRRLPQAKTEDDRDPATEPDAHRRQSHPLPSDIDPVDDDEERDEHDRPFWDSSSLTCPHPDCDRHTEPYEKLWRLREHVKKKHKYTLNAPRINAKGSKKKARRTKKNKEKTEEESKGKEKEKNNGKGNEKDDTKGKKRKSATSQKRE</sequence>
<gene>
    <name evidence="5" type="ORF">BKCO1_2800076</name>
</gene>
<dbReference type="GO" id="GO:0005634">
    <property type="term" value="C:nucleus"/>
    <property type="evidence" value="ECO:0007669"/>
    <property type="project" value="UniProtKB-SubCell"/>
</dbReference>
<evidence type="ECO:0000256" key="2">
    <source>
        <dbReference type="ARBA" id="ARBA00023242"/>
    </source>
</evidence>
<dbReference type="GO" id="GO:0003743">
    <property type="term" value="F:translation initiation factor activity"/>
    <property type="evidence" value="ECO:0007669"/>
    <property type="project" value="UniProtKB-KW"/>
</dbReference>
<feature type="region of interest" description="Disordered" evidence="3">
    <location>
        <begin position="519"/>
        <end position="622"/>
    </location>
</feature>
<feature type="region of interest" description="Disordered" evidence="3">
    <location>
        <begin position="306"/>
        <end position="403"/>
    </location>
</feature>
<keyword evidence="5" id="KW-0396">Initiation factor</keyword>
<feature type="compositionally biased region" description="Polar residues" evidence="3">
    <location>
        <begin position="428"/>
        <end position="437"/>
    </location>
</feature>
<dbReference type="PRINTS" id="PR00929">
    <property type="entry name" value="ATHOOK"/>
</dbReference>
<dbReference type="GO" id="GO:0006355">
    <property type="term" value="P:regulation of DNA-templated transcription"/>
    <property type="evidence" value="ECO:0007669"/>
    <property type="project" value="InterPro"/>
</dbReference>
<feature type="compositionally biased region" description="Acidic residues" evidence="3">
    <location>
        <begin position="591"/>
        <end position="600"/>
    </location>
</feature>
<dbReference type="GO" id="GO:0003677">
    <property type="term" value="F:DNA binding"/>
    <property type="evidence" value="ECO:0007669"/>
    <property type="project" value="InterPro"/>
</dbReference>
<evidence type="ECO:0000313" key="6">
    <source>
        <dbReference type="Proteomes" id="UP000183809"/>
    </source>
</evidence>
<accession>A0A1J9QXA1</accession>
<evidence type="ECO:0000256" key="1">
    <source>
        <dbReference type="ARBA" id="ARBA00004123"/>
    </source>
</evidence>
<keyword evidence="2" id="KW-0539">Nucleus</keyword>
<feature type="compositionally biased region" description="Basic and acidic residues" evidence="3">
    <location>
        <begin position="49"/>
        <end position="61"/>
    </location>
</feature>
<comment type="subcellular location">
    <subcellularLocation>
        <location evidence="1">Nucleus</location>
    </subcellularLocation>
</comment>
<feature type="compositionally biased region" description="Basic and acidic residues" evidence="3">
    <location>
        <begin position="565"/>
        <end position="580"/>
    </location>
</feature>
<dbReference type="STRING" id="236234.A0A1J9QXA1"/>
<dbReference type="InterPro" id="IPR000637">
    <property type="entry name" value="HMGI/Y_DNA-bd_CS"/>
</dbReference>
<feature type="compositionally biased region" description="Basic residues" evidence="3">
    <location>
        <begin position="653"/>
        <end position="665"/>
    </location>
</feature>
<evidence type="ECO:0000313" key="5">
    <source>
        <dbReference type="EMBL" id="OJD33654.1"/>
    </source>
</evidence>
<dbReference type="PROSITE" id="PS00354">
    <property type="entry name" value="HMGI_Y"/>
    <property type="match status" value="1"/>
</dbReference>
<proteinExistence type="predicted"/>
<feature type="region of interest" description="Disordered" evidence="3">
    <location>
        <begin position="136"/>
        <end position="167"/>
    </location>
</feature>
<feature type="region of interest" description="Disordered" evidence="3">
    <location>
        <begin position="415"/>
        <end position="492"/>
    </location>
</feature>
<feature type="compositionally biased region" description="Low complexity" evidence="3">
    <location>
        <begin position="545"/>
        <end position="558"/>
    </location>
</feature>
<dbReference type="InterPro" id="IPR017956">
    <property type="entry name" value="AT_hook_DNA-bd_motif"/>
</dbReference>
<keyword evidence="6" id="KW-1185">Reference proteome</keyword>
<comment type="caution">
    <text evidence="5">The sequence shown here is derived from an EMBL/GenBank/DDBJ whole genome shotgun (WGS) entry which is preliminary data.</text>
</comment>
<feature type="region of interest" description="Disordered" evidence="3">
    <location>
        <begin position="636"/>
        <end position="704"/>
    </location>
</feature>
<feature type="region of interest" description="Disordered" evidence="3">
    <location>
        <begin position="1"/>
        <end position="87"/>
    </location>
</feature>
<protein>
    <submittedName>
        <fullName evidence="5">Rna polymerase i specific transcription initiation factor</fullName>
    </submittedName>
</protein>
<name>A0A1J9QXA1_9PEZI</name>
<dbReference type="RefSeq" id="XP_020129914.1">
    <property type="nucleotide sequence ID" value="XM_020273728.1"/>
</dbReference>
<feature type="compositionally biased region" description="Low complexity" evidence="3">
    <location>
        <begin position="450"/>
        <end position="467"/>
    </location>
</feature>
<dbReference type="InterPro" id="IPR019622">
    <property type="entry name" value="Rrn9_dom"/>
</dbReference>
<evidence type="ECO:0000256" key="3">
    <source>
        <dbReference type="SAM" id="MobiDB-lite"/>
    </source>
</evidence>
<dbReference type="Pfam" id="PF10680">
    <property type="entry name" value="RRN9"/>
    <property type="match status" value="1"/>
</dbReference>
<feature type="region of interest" description="Disordered" evidence="3">
    <location>
        <begin position="220"/>
        <end position="279"/>
    </location>
</feature>
<dbReference type="EMBL" id="MNUE01000028">
    <property type="protein sequence ID" value="OJD33654.1"/>
    <property type="molecule type" value="Genomic_DNA"/>
</dbReference>
<organism evidence="5 6">
    <name type="scientific">Diplodia corticola</name>
    <dbReference type="NCBI Taxonomy" id="236234"/>
    <lineage>
        <taxon>Eukaryota</taxon>
        <taxon>Fungi</taxon>
        <taxon>Dikarya</taxon>
        <taxon>Ascomycota</taxon>
        <taxon>Pezizomycotina</taxon>
        <taxon>Dothideomycetes</taxon>
        <taxon>Dothideomycetes incertae sedis</taxon>
        <taxon>Botryosphaeriales</taxon>
        <taxon>Botryosphaeriaceae</taxon>
        <taxon>Diplodia</taxon>
    </lineage>
</organism>
<keyword evidence="5" id="KW-0648">Protein biosynthesis</keyword>